<dbReference type="GO" id="GO:0050661">
    <property type="term" value="F:NADP binding"/>
    <property type="evidence" value="ECO:0007669"/>
    <property type="project" value="InterPro"/>
</dbReference>
<dbReference type="InterPro" id="IPR004849">
    <property type="entry name" value="6DGDH_YqeC"/>
</dbReference>
<dbReference type="AlphaFoldDB" id="A0A7X2IZJ1"/>
<dbReference type="PANTHER" id="PTHR11811">
    <property type="entry name" value="6-PHOSPHOGLUCONATE DEHYDROGENASE"/>
    <property type="match status" value="1"/>
</dbReference>
<evidence type="ECO:0000259" key="4">
    <source>
        <dbReference type="SMART" id="SM01350"/>
    </source>
</evidence>
<dbReference type="GO" id="GO:0019521">
    <property type="term" value="P:D-gluconate metabolic process"/>
    <property type="evidence" value="ECO:0007669"/>
    <property type="project" value="UniProtKB-KW"/>
</dbReference>
<evidence type="ECO:0000256" key="1">
    <source>
        <dbReference type="ARBA" id="ARBA00008419"/>
    </source>
</evidence>
<proteinExistence type="inferred from homology"/>
<comment type="caution">
    <text evidence="5">The sequence shown here is derived from an EMBL/GenBank/DDBJ whole genome shotgun (WGS) entry which is preliminary data.</text>
</comment>
<dbReference type="RefSeq" id="WP_154307743.1">
    <property type="nucleotide sequence ID" value="NZ_WKKI01000018.1"/>
</dbReference>
<dbReference type="InterPro" id="IPR006115">
    <property type="entry name" value="6PGDH_NADP-bd"/>
</dbReference>
<dbReference type="SUPFAM" id="SSF51735">
    <property type="entry name" value="NAD(P)-binding Rossmann-fold domains"/>
    <property type="match status" value="1"/>
</dbReference>
<evidence type="ECO:0000313" key="6">
    <source>
        <dbReference type="Proteomes" id="UP000448867"/>
    </source>
</evidence>
<evidence type="ECO:0000256" key="3">
    <source>
        <dbReference type="ARBA" id="ARBA00023064"/>
    </source>
</evidence>
<dbReference type="EMBL" id="WKKI01000018">
    <property type="protein sequence ID" value="MRX72580.1"/>
    <property type="molecule type" value="Genomic_DNA"/>
</dbReference>
<reference evidence="5 6" key="1">
    <citation type="submission" date="2019-11" db="EMBL/GenBank/DDBJ databases">
        <title>Bacillus lacus genome.</title>
        <authorList>
            <person name="Allen C.J."/>
            <person name="Newman J.D."/>
        </authorList>
    </citation>
    <scope>NUCLEOTIDE SEQUENCE [LARGE SCALE GENOMIC DNA]</scope>
    <source>
        <strain evidence="5 6">KCTC 33946</strain>
    </source>
</reference>
<dbReference type="NCBIfam" id="TIGR00872">
    <property type="entry name" value="gnd_rel"/>
    <property type="match status" value="1"/>
</dbReference>
<protein>
    <submittedName>
        <fullName evidence="5">Decarboxylating 6-phosphogluconate dehydrogenase</fullName>
    </submittedName>
</protein>
<keyword evidence="6" id="KW-1185">Reference proteome</keyword>
<dbReference type="Pfam" id="PF03446">
    <property type="entry name" value="NAD_binding_2"/>
    <property type="match status" value="1"/>
</dbReference>
<gene>
    <name evidence="5" type="primary">gnd</name>
    <name evidence="5" type="ORF">GJU40_10520</name>
</gene>
<keyword evidence="3" id="KW-0311">Gluconate utilization</keyword>
<dbReference type="InterPro" id="IPR036291">
    <property type="entry name" value="NAD(P)-bd_dom_sf"/>
</dbReference>
<evidence type="ECO:0000313" key="5">
    <source>
        <dbReference type="EMBL" id="MRX72580.1"/>
    </source>
</evidence>
<dbReference type="OrthoDB" id="9804542at2"/>
<dbReference type="GO" id="GO:0004616">
    <property type="term" value="F:phosphogluconate dehydrogenase (decarboxylating) activity"/>
    <property type="evidence" value="ECO:0007669"/>
    <property type="project" value="InterPro"/>
</dbReference>
<dbReference type="PRINTS" id="PR00076">
    <property type="entry name" value="6PGDHDRGNASE"/>
</dbReference>
<name>A0A7X2IZJ1_9BACI</name>
<dbReference type="PROSITE" id="PS00461">
    <property type="entry name" value="6PGD"/>
    <property type="match status" value="1"/>
</dbReference>
<evidence type="ECO:0000256" key="2">
    <source>
        <dbReference type="ARBA" id="ARBA00023002"/>
    </source>
</evidence>
<dbReference type="SMART" id="SM01350">
    <property type="entry name" value="6PGD"/>
    <property type="match status" value="1"/>
</dbReference>
<dbReference type="GO" id="GO:0006098">
    <property type="term" value="P:pentose-phosphate shunt"/>
    <property type="evidence" value="ECO:0007669"/>
    <property type="project" value="InterPro"/>
</dbReference>
<dbReference type="NCBIfam" id="NF007161">
    <property type="entry name" value="PRK09599.1"/>
    <property type="match status" value="1"/>
</dbReference>
<dbReference type="Gene3D" id="1.10.1040.10">
    <property type="entry name" value="N-(1-d-carboxylethyl)-l-norvaline Dehydrogenase, domain 2"/>
    <property type="match status" value="1"/>
</dbReference>
<organism evidence="5 6">
    <name type="scientific">Metabacillus lacus</name>
    <dbReference type="NCBI Taxonomy" id="1983721"/>
    <lineage>
        <taxon>Bacteria</taxon>
        <taxon>Bacillati</taxon>
        <taxon>Bacillota</taxon>
        <taxon>Bacilli</taxon>
        <taxon>Bacillales</taxon>
        <taxon>Bacillaceae</taxon>
        <taxon>Metabacillus</taxon>
    </lineage>
</organism>
<comment type="similarity">
    <text evidence="1">Belongs to the 6-phosphogluconate dehydrogenase family.</text>
</comment>
<dbReference type="InterPro" id="IPR013328">
    <property type="entry name" value="6PGD_dom2"/>
</dbReference>
<dbReference type="InterPro" id="IPR006183">
    <property type="entry name" value="Pgluconate_DH"/>
</dbReference>
<feature type="domain" description="6-phosphogluconate dehydrogenase C-terminal" evidence="4">
    <location>
        <begin position="167"/>
        <end position="298"/>
    </location>
</feature>
<sequence>MKVGMIGLGKMGFNLALQLNERNFDVEAFDLNAEAVEKISARGISAHSSITQLTKAFPDRKILWLMVPAGEATESVFQQLLAACNEGDIIIDGGNAHYQDSIRRDALAAEKGVFFFDCGTSGGTEGALNGACLMIGGNKEVFSSIESIFKEISVENGYLHTGPAGSGHYLKMIHNGIEYGMMQAIAEGFEVLDKSPFPYDFKEVAKVFNHGSVIRSWLMELTESAFEKDEKLSSIKGVMHSSGEGKWTVEEALNLQTATPIIALSLMMRYRSIETDTFSGKVVAALRNEFGGHAVEKNE</sequence>
<dbReference type="InterPro" id="IPR006114">
    <property type="entry name" value="6PGDH_C"/>
</dbReference>
<keyword evidence="2" id="KW-0560">Oxidoreductase</keyword>
<dbReference type="SUPFAM" id="SSF48179">
    <property type="entry name" value="6-phosphogluconate dehydrogenase C-terminal domain-like"/>
    <property type="match status" value="1"/>
</dbReference>
<dbReference type="InterPro" id="IPR006184">
    <property type="entry name" value="6PGdom_BS"/>
</dbReference>
<dbReference type="InterPro" id="IPR008927">
    <property type="entry name" value="6-PGluconate_DH-like_C_sf"/>
</dbReference>
<dbReference type="Proteomes" id="UP000448867">
    <property type="component" value="Unassembled WGS sequence"/>
</dbReference>
<dbReference type="Gene3D" id="3.40.50.720">
    <property type="entry name" value="NAD(P)-binding Rossmann-like Domain"/>
    <property type="match status" value="1"/>
</dbReference>
<accession>A0A7X2IZJ1</accession>
<dbReference type="Pfam" id="PF00393">
    <property type="entry name" value="6PGD"/>
    <property type="match status" value="1"/>
</dbReference>